<feature type="region of interest" description="Disordered" evidence="9">
    <location>
        <begin position="108"/>
        <end position="159"/>
    </location>
</feature>
<dbReference type="OrthoDB" id="2405412at2759"/>
<comment type="similarity">
    <text evidence="1">Belongs to the Clp1 family. NOL9/GRC3 subfamily.</text>
</comment>
<evidence type="ECO:0000256" key="3">
    <source>
        <dbReference type="ARBA" id="ARBA00019824"/>
    </source>
</evidence>
<keyword evidence="13" id="KW-1185">Reference proteome</keyword>
<evidence type="ECO:0000256" key="9">
    <source>
        <dbReference type="SAM" id="MobiDB-lite"/>
    </source>
</evidence>
<feature type="domain" description="Clp1 P-loop" evidence="10">
    <location>
        <begin position="350"/>
        <end position="494"/>
    </location>
</feature>
<keyword evidence="7" id="KW-0067">ATP-binding</keyword>
<dbReference type="Proteomes" id="UP000467700">
    <property type="component" value="Unassembled WGS sequence"/>
</dbReference>
<name>A0A8S0XQI6_CYCAE</name>
<reference evidence="12 13" key="1">
    <citation type="submission" date="2020-01" db="EMBL/GenBank/DDBJ databases">
        <authorList>
            <person name="Gupta K D."/>
        </authorList>
    </citation>
    <scope>NUCLEOTIDE SEQUENCE [LARGE SCALE GENOMIC DNA]</scope>
</reference>
<feature type="domain" description="NOL9 N-terminal" evidence="11">
    <location>
        <begin position="188"/>
        <end position="252"/>
    </location>
</feature>
<dbReference type="InterPro" id="IPR027417">
    <property type="entry name" value="P-loop_NTPase"/>
</dbReference>
<dbReference type="InterPro" id="IPR045116">
    <property type="entry name" value="Clp1/Grc3"/>
</dbReference>
<protein>
    <recommendedName>
        <fullName evidence="3">Polynucleotide 5'-hydroxyl-kinase GRC3</fullName>
    </recommendedName>
    <alternativeName>
        <fullName evidence="8">Polynucleotide 5'-hydroxyl-kinase NOL9</fullName>
    </alternativeName>
    <alternativeName>
        <fullName evidence="2">Polynucleotide 5'-hydroxyl-kinase grc3</fullName>
    </alternativeName>
</protein>
<evidence type="ECO:0000256" key="7">
    <source>
        <dbReference type="ARBA" id="ARBA00022840"/>
    </source>
</evidence>
<dbReference type="GO" id="GO:0005524">
    <property type="term" value="F:ATP binding"/>
    <property type="evidence" value="ECO:0007669"/>
    <property type="project" value="UniProtKB-KW"/>
</dbReference>
<dbReference type="GO" id="GO:0005634">
    <property type="term" value="C:nucleus"/>
    <property type="evidence" value="ECO:0007669"/>
    <property type="project" value="TreeGrafter"/>
</dbReference>
<sequence>MISAVAARKAALAAKTQSEPQLPIPESITPPPPQPPLPNGSQKRKSTAQKQKPQKKARKLKPFEKSNGPRPTEHVVDVFKDQTDVIVLQSDSDDESDDAMSVLGESDKEPVVAAEKRTWSPSAPMDVSSDEESLDENVTGLDTSTLFPHPRRSRQTEEIVSASTFRPALDRNMFYLTEQEAPDMGMGEKGTLLCLNAEDSLCLLGACHLTVLHGSIHLFGATLRPSPRQYPIYAPRSSLLPVLTASGDSSSGLKVEKLPPRLQRLAQFPAVIFLQELNTGVEGLGLICRTFEGVFEPSRWYDGKKSQFNIAGLHMVTQITKDVSSFTIPGSWSAALDGISTRNGMYIVKGPKNSGKSTFARTLTNRLLQSYSRVAFLECDIGQSEFTPGGLVSLNIISEPILGPPFTHPTLPNHAHFIGSTTPRSTPSHYLNAISALIQTYRLDIQNPAIDIDADDERISDAIPLVVNTMGWSKGLGADLTQKIESFLEPTDVFDIRIPDSEPLATNSYAAFNSSSMTDGSNARVHVLEPTTTPPITAFTSADQRTMSTLSYFHARFPLDAVPTEYGQLTASSWDTSRPLCAVPPYEIDCGVAFDKVILSGAGTEDVVEEEIGRVLNGAIVGLVKCDPGTLDVEPPAPNPVGIPYSRQTEPPDPSTSTCVGLALVRGISSPSDDATDTGNTKTYLQLLTPLPHALLAGSRVLVKGEMELPVWGMLDFREEEEGDVAGVEKENVPYLQWGKAPDGAMGAERRKVRRNLMRRGQM</sequence>
<accession>A0A8S0XQI6</accession>
<feature type="compositionally biased region" description="Low complexity" evidence="9">
    <location>
        <begin position="1"/>
        <end position="27"/>
    </location>
</feature>
<dbReference type="GO" id="GO:0051731">
    <property type="term" value="F:polynucleotide 5'-hydroxyl-kinase activity"/>
    <property type="evidence" value="ECO:0007669"/>
    <property type="project" value="InterPro"/>
</dbReference>
<evidence type="ECO:0000256" key="1">
    <source>
        <dbReference type="ARBA" id="ARBA00011003"/>
    </source>
</evidence>
<evidence type="ECO:0000256" key="8">
    <source>
        <dbReference type="ARBA" id="ARBA00071212"/>
    </source>
</evidence>
<dbReference type="Pfam" id="PF16575">
    <property type="entry name" value="CLP1_P"/>
    <property type="match status" value="1"/>
</dbReference>
<dbReference type="PANTHER" id="PTHR12755">
    <property type="entry name" value="CLEAVAGE/POLYADENYLATION FACTOR IA SUBUNIT CLP1P"/>
    <property type="match status" value="1"/>
</dbReference>
<feature type="compositionally biased region" description="Basic and acidic residues" evidence="9">
    <location>
        <begin position="108"/>
        <end position="118"/>
    </location>
</feature>
<dbReference type="PANTHER" id="PTHR12755:SF3">
    <property type="entry name" value="POLYNUCLEOTIDE 5'-HYDROXYL-KINASE NOL9"/>
    <property type="match status" value="1"/>
</dbReference>
<proteinExistence type="inferred from homology"/>
<dbReference type="AlphaFoldDB" id="A0A8S0XQI6"/>
<keyword evidence="5" id="KW-0547">Nucleotide-binding</keyword>
<keyword evidence="4" id="KW-0808">Transferase</keyword>
<dbReference type="InterPro" id="IPR057573">
    <property type="entry name" value="NOL9_N"/>
</dbReference>
<evidence type="ECO:0000256" key="6">
    <source>
        <dbReference type="ARBA" id="ARBA00022777"/>
    </source>
</evidence>
<gene>
    <name evidence="12" type="ORF">AAE3_LOCUS10999</name>
</gene>
<evidence type="ECO:0000259" key="10">
    <source>
        <dbReference type="Pfam" id="PF16575"/>
    </source>
</evidence>
<evidence type="ECO:0000256" key="4">
    <source>
        <dbReference type="ARBA" id="ARBA00022679"/>
    </source>
</evidence>
<feature type="compositionally biased region" description="Basic residues" evidence="9">
    <location>
        <begin position="42"/>
        <end position="60"/>
    </location>
</feature>
<dbReference type="Pfam" id="PF24419">
    <property type="entry name" value="Cupin_NOL9"/>
    <property type="match status" value="1"/>
</dbReference>
<dbReference type="SUPFAM" id="SSF52540">
    <property type="entry name" value="P-loop containing nucleoside triphosphate hydrolases"/>
    <property type="match status" value="1"/>
</dbReference>
<keyword evidence="6" id="KW-0418">Kinase</keyword>
<evidence type="ECO:0000259" key="11">
    <source>
        <dbReference type="Pfam" id="PF24419"/>
    </source>
</evidence>
<evidence type="ECO:0000256" key="5">
    <source>
        <dbReference type="ARBA" id="ARBA00022741"/>
    </source>
</evidence>
<dbReference type="EMBL" id="CACVBS010000069">
    <property type="protein sequence ID" value="CAA7268693.1"/>
    <property type="molecule type" value="Genomic_DNA"/>
</dbReference>
<dbReference type="InterPro" id="IPR032319">
    <property type="entry name" value="CLP1_P"/>
</dbReference>
<feature type="compositionally biased region" description="Pro residues" evidence="9">
    <location>
        <begin position="28"/>
        <end position="38"/>
    </location>
</feature>
<dbReference type="Gene3D" id="3.40.50.300">
    <property type="entry name" value="P-loop containing nucleotide triphosphate hydrolases"/>
    <property type="match status" value="1"/>
</dbReference>
<evidence type="ECO:0000313" key="12">
    <source>
        <dbReference type="EMBL" id="CAA7268693.1"/>
    </source>
</evidence>
<evidence type="ECO:0000256" key="2">
    <source>
        <dbReference type="ARBA" id="ARBA00018706"/>
    </source>
</evidence>
<evidence type="ECO:0000313" key="13">
    <source>
        <dbReference type="Proteomes" id="UP000467700"/>
    </source>
</evidence>
<comment type="caution">
    <text evidence="12">The sequence shown here is derived from an EMBL/GenBank/DDBJ whole genome shotgun (WGS) entry which is preliminary data.</text>
</comment>
<feature type="region of interest" description="Disordered" evidence="9">
    <location>
        <begin position="1"/>
        <end position="78"/>
    </location>
</feature>
<dbReference type="GO" id="GO:0000448">
    <property type="term" value="P:cleavage in ITS2 between 5.8S rRNA and LSU-rRNA of tricistronic rRNA transcript (SSU-rRNA, 5.8S rRNA, LSU-rRNA)"/>
    <property type="evidence" value="ECO:0007669"/>
    <property type="project" value="TreeGrafter"/>
</dbReference>
<organism evidence="12 13">
    <name type="scientific">Cyclocybe aegerita</name>
    <name type="common">Black poplar mushroom</name>
    <name type="synonym">Agrocybe aegerita</name>
    <dbReference type="NCBI Taxonomy" id="1973307"/>
    <lineage>
        <taxon>Eukaryota</taxon>
        <taxon>Fungi</taxon>
        <taxon>Dikarya</taxon>
        <taxon>Basidiomycota</taxon>
        <taxon>Agaricomycotina</taxon>
        <taxon>Agaricomycetes</taxon>
        <taxon>Agaricomycetidae</taxon>
        <taxon>Agaricales</taxon>
        <taxon>Agaricineae</taxon>
        <taxon>Bolbitiaceae</taxon>
        <taxon>Cyclocybe</taxon>
    </lineage>
</organism>